<evidence type="ECO:0000313" key="3">
    <source>
        <dbReference type="Proteomes" id="UP001595932"/>
    </source>
</evidence>
<organism evidence="2 3">
    <name type="scientific">Planococcus dechangensis</name>
    <dbReference type="NCBI Taxonomy" id="1176255"/>
    <lineage>
        <taxon>Bacteria</taxon>
        <taxon>Bacillati</taxon>
        <taxon>Bacillota</taxon>
        <taxon>Bacilli</taxon>
        <taxon>Bacillales</taxon>
        <taxon>Caryophanaceae</taxon>
        <taxon>Planococcus</taxon>
    </lineage>
</organism>
<keyword evidence="3" id="KW-1185">Reference proteome</keyword>
<name>A0ABV9MGR2_9BACL</name>
<evidence type="ECO:0000313" key="2">
    <source>
        <dbReference type="EMBL" id="MFC4714300.1"/>
    </source>
</evidence>
<comment type="caution">
    <text evidence="2">The sequence shown here is derived from an EMBL/GenBank/DDBJ whole genome shotgun (WGS) entry which is preliminary data.</text>
</comment>
<accession>A0ABV9MGR2</accession>
<evidence type="ECO:0000256" key="1">
    <source>
        <dbReference type="SAM" id="MobiDB-lite"/>
    </source>
</evidence>
<reference evidence="3" key="1">
    <citation type="journal article" date="2019" name="Int. J. Syst. Evol. Microbiol.">
        <title>The Global Catalogue of Microorganisms (GCM) 10K type strain sequencing project: providing services to taxonomists for standard genome sequencing and annotation.</title>
        <authorList>
            <consortium name="The Broad Institute Genomics Platform"/>
            <consortium name="The Broad Institute Genome Sequencing Center for Infectious Disease"/>
            <person name="Wu L."/>
            <person name="Ma J."/>
        </authorList>
    </citation>
    <scope>NUCLEOTIDE SEQUENCE [LARGE SCALE GENOMIC DNA]</scope>
    <source>
        <strain evidence="3">CGMCC 1.12151</strain>
    </source>
</reference>
<dbReference type="Proteomes" id="UP001595932">
    <property type="component" value="Unassembled WGS sequence"/>
</dbReference>
<gene>
    <name evidence="2" type="ORF">ACFO5U_15725</name>
</gene>
<protein>
    <submittedName>
        <fullName evidence="2">Uncharacterized protein</fullName>
    </submittedName>
</protein>
<feature type="region of interest" description="Disordered" evidence="1">
    <location>
        <begin position="1"/>
        <end position="48"/>
    </location>
</feature>
<sequence length="48" mass="4977">MEAGDSSGSSDAVTQRSEGATRAEDPAGAIATKRLRPCPRKASGWNET</sequence>
<proteinExistence type="predicted"/>
<feature type="compositionally biased region" description="Polar residues" evidence="1">
    <location>
        <begin position="1"/>
        <end position="18"/>
    </location>
</feature>
<dbReference type="EMBL" id="JBHSGL010000015">
    <property type="protein sequence ID" value="MFC4714300.1"/>
    <property type="molecule type" value="Genomic_DNA"/>
</dbReference>